<name>A0AAJ6YST5_9HYME</name>
<feature type="non-terminal residue" evidence="3">
    <location>
        <position position="1"/>
    </location>
</feature>
<dbReference type="KEGG" id="csol:105366742"/>
<dbReference type="AlphaFoldDB" id="A0AAJ6YST5"/>
<gene>
    <name evidence="3" type="primary">LOC105366742</name>
</gene>
<dbReference type="GeneID" id="105366742"/>
<dbReference type="InterPro" id="IPR008979">
    <property type="entry name" value="Galactose-bd-like_sf"/>
</dbReference>
<evidence type="ECO:0000313" key="3">
    <source>
        <dbReference type="RefSeq" id="XP_011503583.1"/>
    </source>
</evidence>
<keyword evidence="3" id="KW-0675">Receptor</keyword>
<proteinExistence type="predicted"/>
<dbReference type="Gene3D" id="2.60.120.260">
    <property type="entry name" value="Galactose-binding domain-like"/>
    <property type="match status" value="1"/>
</dbReference>
<dbReference type="Proteomes" id="UP000695007">
    <property type="component" value="Unplaced"/>
</dbReference>
<dbReference type="RefSeq" id="XP_011503583.1">
    <property type="nucleotide sequence ID" value="XM_011505281.1"/>
</dbReference>
<protein>
    <submittedName>
        <fullName evidence="3">Nuclear receptor 2C2-associated protein</fullName>
    </submittedName>
</protein>
<dbReference type="SUPFAM" id="SSF49785">
    <property type="entry name" value="Galactose-binding domain-like"/>
    <property type="match status" value="1"/>
</dbReference>
<feature type="domain" description="F5/8 type C" evidence="1">
    <location>
        <begin position="7"/>
        <end position="112"/>
    </location>
</feature>
<accession>A0AAJ6YST5</accession>
<sequence length="129" mass="14934">YISRVSSVLNKNGKIYGKQFMFDKNDETCWNSDCGSPQWIVLNYYKEINLTSLEIQFQGGFAGLKCQIQAGSNLKNLNYFQDIFPENSNSIQLFKLISVIKAKIFKLVFQNSTDFFGRIIIYKLLLNYS</sequence>
<evidence type="ECO:0000259" key="1">
    <source>
        <dbReference type="Pfam" id="PF00754"/>
    </source>
</evidence>
<keyword evidence="2" id="KW-1185">Reference proteome</keyword>
<dbReference type="Pfam" id="PF00754">
    <property type="entry name" value="F5_F8_type_C"/>
    <property type="match status" value="1"/>
</dbReference>
<dbReference type="InterPro" id="IPR000421">
    <property type="entry name" value="FA58C"/>
</dbReference>
<reference evidence="3" key="1">
    <citation type="submission" date="2025-08" db="UniProtKB">
        <authorList>
            <consortium name="RefSeq"/>
        </authorList>
    </citation>
    <scope>IDENTIFICATION</scope>
</reference>
<organism evidence="2 3">
    <name type="scientific">Ceratosolen solmsi marchali</name>
    <dbReference type="NCBI Taxonomy" id="326594"/>
    <lineage>
        <taxon>Eukaryota</taxon>
        <taxon>Metazoa</taxon>
        <taxon>Ecdysozoa</taxon>
        <taxon>Arthropoda</taxon>
        <taxon>Hexapoda</taxon>
        <taxon>Insecta</taxon>
        <taxon>Pterygota</taxon>
        <taxon>Neoptera</taxon>
        <taxon>Endopterygota</taxon>
        <taxon>Hymenoptera</taxon>
        <taxon>Apocrita</taxon>
        <taxon>Proctotrupomorpha</taxon>
        <taxon>Chalcidoidea</taxon>
        <taxon>Agaonidae</taxon>
        <taxon>Agaoninae</taxon>
        <taxon>Ceratosolen</taxon>
    </lineage>
</organism>
<evidence type="ECO:0000313" key="2">
    <source>
        <dbReference type="Proteomes" id="UP000695007"/>
    </source>
</evidence>